<dbReference type="InterPro" id="IPR051164">
    <property type="entry name" value="NmrA-like_oxidored"/>
</dbReference>
<accession>A0A5N7BIL0</accession>
<dbReference type="Pfam" id="PF05368">
    <property type="entry name" value="NmrA"/>
    <property type="match status" value="1"/>
</dbReference>
<name>A0A5N7BIL0_9EURO</name>
<dbReference type="Proteomes" id="UP000326198">
    <property type="component" value="Unassembled WGS sequence"/>
</dbReference>
<dbReference type="Gene3D" id="3.90.25.10">
    <property type="entry name" value="UDP-galactose 4-epimerase, domain 1"/>
    <property type="match status" value="1"/>
</dbReference>
<evidence type="ECO:0000259" key="3">
    <source>
        <dbReference type="Pfam" id="PF05368"/>
    </source>
</evidence>
<reference evidence="4 5" key="1">
    <citation type="submission" date="2019-04" db="EMBL/GenBank/DDBJ databases">
        <title>Friends and foes A comparative genomics studyof 23 Aspergillus species from section Flavi.</title>
        <authorList>
            <consortium name="DOE Joint Genome Institute"/>
            <person name="Kjaerbolling I."/>
            <person name="Vesth T."/>
            <person name="Frisvad J.C."/>
            <person name="Nybo J.L."/>
            <person name="Theobald S."/>
            <person name="Kildgaard S."/>
            <person name="Isbrandt T."/>
            <person name="Kuo A."/>
            <person name="Sato A."/>
            <person name="Lyhne E.K."/>
            <person name="Kogle M.E."/>
            <person name="Wiebenga A."/>
            <person name="Kun R.S."/>
            <person name="Lubbers R.J."/>
            <person name="Makela M.R."/>
            <person name="Barry K."/>
            <person name="Chovatia M."/>
            <person name="Clum A."/>
            <person name="Daum C."/>
            <person name="Haridas S."/>
            <person name="He G."/>
            <person name="LaButti K."/>
            <person name="Lipzen A."/>
            <person name="Mondo S."/>
            <person name="Riley R."/>
            <person name="Salamov A."/>
            <person name="Simmons B.A."/>
            <person name="Magnuson J.K."/>
            <person name="Henrissat B."/>
            <person name="Mortensen U.H."/>
            <person name="Larsen T.O."/>
            <person name="Devries R.P."/>
            <person name="Grigoriev I.V."/>
            <person name="Machida M."/>
            <person name="Baker S.E."/>
            <person name="Andersen M.R."/>
        </authorList>
    </citation>
    <scope>NUCLEOTIDE SEQUENCE [LARGE SCALE GENOMIC DNA]</scope>
    <source>
        <strain evidence="4 5">IBT 29228</strain>
    </source>
</reference>
<dbReference type="PANTHER" id="PTHR42748:SF31">
    <property type="entry name" value="NMRA-LIKE DOMAIN-CONTAINING PROTEIN-RELATED"/>
    <property type="match status" value="1"/>
</dbReference>
<dbReference type="EMBL" id="ML736169">
    <property type="protein sequence ID" value="KAE8381613.1"/>
    <property type="molecule type" value="Genomic_DNA"/>
</dbReference>
<organism evidence="4 5">
    <name type="scientific">Aspergillus bertholletiae</name>
    <dbReference type="NCBI Taxonomy" id="1226010"/>
    <lineage>
        <taxon>Eukaryota</taxon>
        <taxon>Fungi</taxon>
        <taxon>Dikarya</taxon>
        <taxon>Ascomycota</taxon>
        <taxon>Pezizomycotina</taxon>
        <taxon>Eurotiomycetes</taxon>
        <taxon>Eurotiomycetidae</taxon>
        <taxon>Eurotiales</taxon>
        <taxon>Aspergillaceae</taxon>
        <taxon>Aspergillus</taxon>
        <taxon>Aspergillus subgen. Circumdati</taxon>
    </lineage>
</organism>
<dbReference type="SUPFAM" id="SSF51735">
    <property type="entry name" value="NAD(P)-binding Rossmann-fold domains"/>
    <property type="match status" value="1"/>
</dbReference>
<evidence type="ECO:0000256" key="1">
    <source>
        <dbReference type="ARBA" id="ARBA00006328"/>
    </source>
</evidence>
<dbReference type="InterPro" id="IPR036291">
    <property type="entry name" value="NAD(P)-bd_dom_sf"/>
</dbReference>
<protein>
    <recommendedName>
        <fullName evidence="3">NmrA-like domain-containing protein</fullName>
    </recommendedName>
</protein>
<feature type="domain" description="NmrA-like" evidence="3">
    <location>
        <begin position="2"/>
        <end position="302"/>
    </location>
</feature>
<keyword evidence="5" id="KW-1185">Reference proteome</keyword>
<dbReference type="GO" id="GO:0005634">
    <property type="term" value="C:nucleus"/>
    <property type="evidence" value="ECO:0007669"/>
    <property type="project" value="TreeGrafter"/>
</dbReference>
<dbReference type="InterPro" id="IPR008030">
    <property type="entry name" value="NmrA-like"/>
</dbReference>
<sequence length="310" mass="33795">MAKIITVFGATGNQGGSVIKAILADPVVSQEFQIRGITRDVSKPAAQALVKQGVEVKSADMESAASLLDAVRGSHSVFLVTTPGWGEGDAEVELRHGQNVANAAKDAGVEHLIYSSLLNVTETSGGRLTHVAHFDMKQRVESFIRASGLPSTFVLPGYFMSNFSAFGMIRKGDNDIYALTYPVADTAKFPLLDVPADFGKFVLAAIKKRTELLGAQVLAADNYYTPRQILSEFEAVTGKKTQYVQVDAESYKGFMPPAAAEELLENHLFIENPGYYNGRSLEASHKLLSELGLKTTSWREYIEKRKDTLL</sequence>
<dbReference type="AlphaFoldDB" id="A0A5N7BIL0"/>
<evidence type="ECO:0000256" key="2">
    <source>
        <dbReference type="ARBA" id="ARBA00022857"/>
    </source>
</evidence>
<dbReference type="Gene3D" id="3.40.50.720">
    <property type="entry name" value="NAD(P)-binding Rossmann-like Domain"/>
    <property type="match status" value="1"/>
</dbReference>
<evidence type="ECO:0000313" key="4">
    <source>
        <dbReference type="EMBL" id="KAE8381613.1"/>
    </source>
</evidence>
<gene>
    <name evidence="4" type="ORF">BDV26DRAFT_255151</name>
</gene>
<evidence type="ECO:0000313" key="5">
    <source>
        <dbReference type="Proteomes" id="UP000326198"/>
    </source>
</evidence>
<dbReference type="OrthoDB" id="3358371at2759"/>
<dbReference type="CDD" id="cd05251">
    <property type="entry name" value="NmrA_like_SDR_a"/>
    <property type="match status" value="1"/>
</dbReference>
<proteinExistence type="inferred from homology"/>
<dbReference type="PANTHER" id="PTHR42748">
    <property type="entry name" value="NITROGEN METABOLITE REPRESSION PROTEIN NMRA FAMILY MEMBER"/>
    <property type="match status" value="1"/>
</dbReference>
<comment type="similarity">
    <text evidence="1">Belongs to the NmrA-type oxidoreductase family.</text>
</comment>
<keyword evidence="2" id="KW-0521">NADP</keyword>